<dbReference type="GO" id="GO:0000139">
    <property type="term" value="C:Golgi membrane"/>
    <property type="evidence" value="ECO:0007669"/>
    <property type="project" value="UniProtKB-SubCell"/>
</dbReference>
<keyword evidence="1 2" id="KW-1015">Disulfide bond</keyword>
<dbReference type="PROSITE" id="PS50231">
    <property type="entry name" value="RICIN_B_LECTIN"/>
    <property type="match status" value="1"/>
</dbReference>
<dbReference type="EC" id="2.4.1.-" evidence="2"/>
<comment type="pathway">
    <text evidence="2">Protein modification; protein glycosylation.</text>
</comment>
<dbReference type="SUPFAM" id="SSF50370">
    <property type="entry name" value="Ricin B-like lectins"/>
    <property type="match status" value="1"/>
</dbReference>
<dbReference type="GO" id="GO:0006493">
    <property type="term" value="P:protein O-linked glycosylation"/>
    <property type="evidence" value="ECO:0007669"/>
    <property type="project" value="TreeGrafter"/>
</dbReference>
<dbReference type="InterPro" id="IPR001173">
    <property type="entry name" value="Glyco_trans_2-like"/>
</dbReference>
<keyword evidence="2" id="KW-0333">Golgi apparatus</keyword>
<dbReference type="SUPFAM" id="SSF53448">
    <property type="entry name" value="Nucleotide-diphospho-sugar transferases"/>
    <property type="match status" value="1"/>
</dbReference>
<keyword evidence="5" id="KW-1185">Reference proteome</keyword>
<dbReference type="Pfam" id="PF00535">
    <property type="entry name" value="Glycos_transf_2"/>
    <property type="match status" value="1"/>
</dbReference>
<comment type="caution">
    <text evidence="4">The sequence shown here is derived from an EMBL/GenBank/DDBJ whole genome shotgun (WGS) entry which is preliminary data.</text>
</comment>
<evidence type="ECO:0000256" key="2">
    <source>
        <dbReference type="RuleBase" id="RU361242"/>
    </source>
</evidence>
<keyword evidence="2" id="KW-0430">Lectin</keyword>
<reference evidence="4" key="1">
    <citation type="journal article" date="2023" name="Mol. Biol. Evol.">
        <title>Third-Generation Sequencing Reveals the Adaptive Role of the Epigenome in Three Deep-Sea Polychaetes.</title>
        <authorList>
            <person name="Perez M."/>
            <person name="Aroh O."/>
            <person name="Sun Y."/>
            <person name="Lan Y."/>
            <person name="Juniper S.K."/>
            <person name="Young C.R."/>
            <person name="Angers B."/>
            <person name="Qian P.Y."/>
        </authorList>
    </citation>
    <scope>NUCLEOTIDE SEQUENCE</scope>
    <source>
        <strain evidence="4">P08H-3</strain>
    </source>
</reference>
<evidence type="ECO:0000259" key="3">
    <source>
        <dbReference type="Pfam" id="PF00535"/>
    </source>
</evidence>
<accession>A0AAD9JV11</accession>
<dbReference type="InterPro" id="IPR035992">
    <property type="entry name" value="Ricin_B-like_lectins"/>
</dbReference>
<protein>
    <recommendedName>
        <fullName evidence="2">Polypeptide N-acetylgalactosaminyltransferase</fullName>
        <ecNumber evidence="2">2.4.1.-</ecNumber>
    </recommendedName>
    <alternativeName>
        <fullName evidence="2">Protein-UDP acetylgalactosaminyltransferase</fullName>
    </alternativeName>
</protein>
<dbReference type="EMBL" id="JAODUP010000161">
    <property type="protein sequence ID" value="KAK2158953.1"/>
    <property type="molecule type" value="Genomic_DNA"/>
</dbReference>
<dbReference type="GO" id="GO:0004653">
    <property type="term" value="F:polypeptide N-acetylgalactosaminyltransferase activity"/>
    <property type="evidence" value="ECO:0007669"/>
    <property type="project" value="TreeGrafter"/>
</dbReference>
<gene>
    <name evidence="4" type="ORF">LSH36_161g05038</name>
</gene>
<dbReference type="Proteomes" id="UP001208570">
    <property type="component" value="Unassembled WGS sequence"/>
</dbReference>
<dbReference type="InterPro" id="IPR029044">
    <property type="entry name" value="Nucleotide-diphossugar_trans"/>
</dbReference>
<dbReference type="GO" id="GO:0030246">
    <property type="term" value="F:carbohydrate binding"/>
    <property type="evidence" value="ECO:0007669"/>
    <property type="project" value="UniProtKB-KW"/>
</dbReference>
<sequence length="439" mass="50107">MVSLMMLRRSYAYTSLGFIAVWILLNVAYVNRLASDSNAALPHLKHGRQRHQGQILKISLTERPSITDEDEDVERISLTKDELYVNIPRICRSKSDIFVLDYLGSKLNEKLKSFDNVKLLRATERLGIAKARIRVLDVVNTWMIIHGKEIRDVTSIASHEPPTQKQTTRFTEAEVIDIDKVRQQFEGEKENQPLVIKHQDHSWFSVVEEGIRNSHGRVLVFLDSHCECAPGWLEPLLVAIQRNPKQVWICGGSIAILPCSRVGHVFRPVIPYGFPIHGPKATLHRNNQRVAESWMDGFKRFYYAAAIKHKYLGCLQAGVEMRLMLTKCIPQAIGQTFHLTPEGQLMHGKQCVKYLNPELHLLKISSCDEESLICTYLDFYVVLQSSQLTCRHPVDDTALCLESSSLDEAVYLHNCHINVTAAQSWSFTHHLDLKLLHLD</sequence>
<organism evidence="4 5">
    <name type="scientific">Paralvinella palmiformis</name>
    <dbReference type="NCBI Taxonomy" id="53620"/>
    <lineage>
        <taxon>Eukaryota</taxon>
        <taxon>Metazoa</taxon>
        <taxon>Spiralia</taxon>
        <taxon>Lophotrochozoa</taxon>
        <taxon>Annelida</taxon>
        <taxon>Polychaeta</taxon>
        <taxon>Sedentaria</taxon>
        <taxon>Canalipalpata</taxon>
        <taxon>Terebellida</taxon>
        <taxon>Terebelliformia</taxon>
        <taxon>Alvinellidae</taxon>
        <taxon>Paralvinella</taxon>
    </lineage>
</organism>
<keyword evidence="2" id="KW-0328">Glycosyltransferase</keyword>
<proteinExistence type="inferred from homology"/>
<evidence type="ECO:0000313" key="5">
    <source>
        <dbReference type="Proteomes" id="UP001208570"/>
    </source>
</evidence>
<name>A0AAD9JV11_9ANNE</name>
<comment type="subcellular location">
    <subcellularLocation>
        <location evidence="2">Golgi apparatus membrane</location>
        <topology evidence="2">Single-pass type II membrane protein</topology>
    </subcellularLocation>
</comment>
<evidence type="ECO:0000256" key="1">
    <source>
        <dbReference type="ARBA" id="ARBA00023157"/>
    </source>
</evidence>
<comment type="cofactor">
    <cofactor evidence="2">
        <name>Mn(2+)</name>
        <dbReference type="ChEBI" id="CHEBI:29035"/>
    </cofactor>
</comment>
<dbReference type="AlphaFoldDB" id="A0AAD9JV11"/>
<dbReference type="PANTHER" id="PTHR11675">
    <property type="entry name" value="N-ACETYLGALACTOSAMINYLTRANSFERASE"/>
    <property type="match status" value="1"/>
</dbReference>
<feature type="domain" description="Glycosyltransferase 2-like" evidence="3">
    <location>
        <begin position="201"/>
        <end position="250"/>
    </location>
</feature>
<evidence type="ECO:0000313" key="4">
    <source>
        <dbReference type="EMBL" id="KAK2158953.1"/>
    </source>
</evidence>
<keyword evidence="2" id="KW-0808">Transferase</keyword>
<comment type="similarity">
    <text evidence="2">Belongs to the glycosyltransferase 2 family. GalNAc-T subfamily.</text>
</comment>
<dbReference type="PANTHER" id="PTHR11675:SF119">
    <property type="entry name" value="POLYPEPTIDE N-ACETYLGALACTOSAMINYLTRANSFERASE 2"/>
    <property type="match status" value="1"/>
</dbReference>
<dbReference type="Gene3D" id="3.90.550.10">
    <property type="entry name" value="Spore Coat Polysaccharide Biosynthesis Protein SpsA, Chain A"/>
    <property type="match status" value="2"/>
</dbReference>
<keyword evidence="2" id="KW-0464">Manganese</keyword>